<evidence type="ECO:0000313" key="3">
    <source>
        <dbReference type="EMBL" id="WBL36200.1"/>
    </source>
</evidence>
<dbReference type="RefSeq" id="WP_270056725.1">
    <property type="nucleotide sequence ID" value="NZ_CP115149.1"/>
</dbReference>
<keyword evidence="1" id="KW-0812">Transmembrane</keyword>
<evidence type="ECO:0000313" key="4">
    <source>
        <dbReference type="Proteomes" id="UP001212803"/>
    </source>
</evidence>
<dbReference type="Gene3D" id="1.10.287.70">
    <property type="match status" value="1"/>
</dbReference>
<sequence length="366" mass="38629">MDHQANAHGEQHDVHLPDPSIWPLVVGVAALFLGGALIYWSRVDDQTFAGPLLGAAIVSTLIAVFGWAYEDGQMRKKAAEGAHGQPKPTRYTQVVTFALAEGKLDQARKSGIIHDLESSDNQLRDLDGFQDLRIIVSPAATGPSQVLVETTWSDREGLATYEETRQTMLDIIAKHTDEVVPGTVQVFDMEVIRDTKDVTFRFGTGAAFTVIAGLMLGGFMIGAGLNLFASESTGTGGGTPQPTVPANPFRVVATDNRFDKKEIVAGPNAEITITLVNNGRAKHNIHFTTTKGGPTLAPGAEGEIIDGGGTETKVTFTTPGVGEYYFLCDLHPDQMNGIFRVVEGGPVGTGEAPAGAGAGTTPTTGG</sequence>
<proteinExistence type="predicted"/>
<evidence type="ECO:0000259" key="2">
    <source>
        <dbReference type="Pfam" id="PF13473"/>
    </source>
</evidence>
<organism evidence="3 4">
    <name type="scientific">Tepidiforma flava</name>
    <dbReference type="NCBI Taxonomy" id="3004094"/>
    <lineage>
        <taxon>Bacteria</taxon>
        <taxon>Bacillati</taxon>
        <taxon>Chloroflexota</taxon>
        <taxon>Tepidiformia</taxon>
        <taxon>Tepidiformales</taxon>
        <taxon>Tepidiformaceae</taxon>
        <taxon>Tepidiforma</taxon>
    </lineage>
</organism>
<dbReference type="SUPFAM" id="SSF49503">
    <property type="entry name" value="Cupredoxins"/>
    <property type="match status" value="1"/>
</dbReference>
<feature type="domain" description="EfeO-type cupredoxin-like" evidence="2">
    <location>
        <begin position="246"/>
        <end position="337"/>
    </location>
</feature>
<keyword evidence="1" id="KW-1133">Transmembrane helix</keyword>
<feature type="transmembrane region" description="Helical" evidence="1">
    <location>
        <begin position="48"/>
        <end position="69"/>
    </location>
</feature>
<name>A0ABY7M6N9_9CHLR</name>
<reference evidence="3 4" key="1">
    <citation type="journal article" date="2023" name="ISME J.">
        <title>Thermophilic Dehalococcoidia with unusual traits shed light on an unexpected past.</title>
        <authorList>
            <person name="Palmer M."/>
            <person name="Covington J.K."/>
            <person name="Zhou E.M."/>
            <person name="Thomas S.C."/>
            <person name="Habib N."/>
            <person name="Seymour C.O."/>
            <person name="Lai D."/>
            <person name="Johnston J."/>
            <person name="Hashimi A."/>
            <person name="Jiao J.Y."/>
            <person name="Muok A.R."/>
            <person name="Liu L."/>
            <person name="Xian W.D."/>
            <person name="Zhi X.Y."/>
            <person name="Li M.M."/>
            <person name="Silva L.P."/>
            <person name="Bowen B.P."/>
            <person name="Louie K."/>
            <person name="Briegel A."/>
            <person name="Pett-Ridge J."/>
            <person name="Weber P.K."/>
            <person name="Tocheva E.I."/>
            <person name="Woyke T."/>
            <person name="Northen T.R."/>
            <person name="Mayali X."/>
            <person name="Li W.J."/>
            <person name="Hedlund B.P."/>
        </authorList>
    </citation>
    <scope>NUCLEOTIDE SEQUENCE [LARGE SCALE GENOMIC DNA]</scope>
    <source>
        <strain evidence="3 4">YIM 72310</strain>
    </source>
</reference>
<feature type="transmembrane region" description="Helical" evidence="1">
    <location>
        <begin position="202"/>
        <end position="225"/>
    </location>
</feature>
<protein>
    <submittedName>
        <fullName evidence="3">Plastocyanin/azurin family copper-binding protein</fullName>
    </submittedName>
</protein>
<keyword evidence="1" id="KW-0472">Membrane</keyword>
<dbReference type="InterPro" id="IPR028096">
    <property type="entry name" value="EfeO_Cupredoxin"/>
</dbReference>
<dbReference type="InterPro" id="IPR008972">
    <property type="entry name" value="Cupredoxin"/>
</dbReference>
<gene>
    <name evidence="3" type="ORF">O0235_00865</name>
</gene>
<dbReference type="Proteomes" id="UP001212803">
    <property type="component" value="Chromosome"/>
</dbReference>
<dbReference type="EMBL" id="CP115149">
    <property type="protein sequence ID" value="WBL36200.1"/>
    <property type="molecule type" value="Genomic_DNA"/>
</dbReference>
<dbReference type="Gene3D" id="2.60.40.420">
    <property type="entry name" value="Cupredoxins - blue copper proteins"/>
    <property type="match status" value="1"/>
</dbReference>
<dbReference type="Pfam" id="PF13473">
    <property type="entry name" value="Cupredoxin_1"/>
    <property type="match status" value="1"/>
</dbReference>
<evidence type="ECO:0000256" key="1">
    <source>
        <dbReference type="SAM" id="Phobius"/>
    </source>
</evidence>
<accession>A0ABY7M6N9</accession>
<keyword evidence="4" id="KW-1185">Reference proteome</keyword>
<feature type="transmembrane region" description="Helical" evidence="1">
    <location>
        <begin position="21"/>
        <end position="42"/>
    </location>
</feature>